<sequence>SLMVMNNFAYASNSSLHGDNPETFSGFRHVGKSPFTKIGRDSITFGLGKHACPGRWLASRNIKMAMSILIRKYEISTLDGKPPKYPLKRGRRMIGSLPLTFKKRN</sequence>
<gene>
    <name evidence="6" type="ORF">POCULU_LOCUS6559</name>
</gene>
<keyword evidence="5" id="KW-0503">Monooxygenase</keyword>
<dbReference type="GO" id="GO:0020037">
    <property type="term" value="F:heme binding"/>
    <property type="evidence" value="ECO:0007669"/>
    <property type="project" value="InterPro"/>
</dbReference>
<dbReference type="SUPFAM" id="SSF48264">
    <property type="entry name" value="Cytochrome P450"/>
    <property type="match status" value="1"/>
</dbReference>
<comment type="caution">
    <text evidence="6">The sequence shown here is derived from an EMBL/GenBank/DDBJ whole genome shotgun (WGS) entry which is preliminary data.</text>
</comment>
<evidence type="ECO:0000256" key="5">
    <source>
        <dbReference type="RuleBase" id="RU000461"/>
    </source>
</evidence>
<keyword evidence="7" id="KW-1185">Reference proteome</keyword>
<evidence type="ECO:0000313" key="6">
    <source>
        <dbReference type="EMBL" id="CAG8582454.1"/>
    </source>
</evidence>
<name>A0A9N9BYJ3_9GLOM</name>
<dbReference type="OrthoDB" id="1844152at2759"/>
<organism evidence="6 7">
    <name type="scientific">Paraglomus occultum</name>
    <dbReference type="NCBI Taxonomy" id="144539"/>
    <lineage>
        <taxon>Eukaryota</taxon>
        <taxon>Fungi</taxon>
        <taxon>Fungi incertae sedis</taxon>
        <taxon>Mucoromycota</taxon>
        <taxon>Glomeromycotina</taxon>
        <taxon>Glomeromycetes</taxon>
        <taxon>Paraglomerales</taxon>
        <taxon>Paraglomeraceae</taxon>
        <taxon>Paraglomus</taxon>
    </lineage>
</organism>
<accession>A0A9N9BYJ3</accession>
<dbReference type="InterPro" id="IPR036396">
    <property type="entry name" value="Cyt_P450_sf"/>
</dbReference>
<reference evidence="6" key="1">
    <citation type="submission" date="2021-06" db="EMBL/GenBank/DDBJ databases">
        <authorList>
            <person name="Kallberg Y."/>
            <person name="Tangrot J."/>
            <person name="Rosling A."/>
        </authorList>
    </citation>
    <scope>NUCLEOTIDE SEQUENCE</scope>
    <source>
        <strain evidence="6">IA702</strain>
    </source>
</reference>
<keyword evidence="4 5" id="KW-0408">Iron</keyword>
<dbReference type="GO" id="GO:0016705">
    <property type="term" value="F:oxidoreductase activity, acting on paired donors, with incorporation or reduction of molecular oxygen"/>
    <property type="evidence" value="ECO:0007669"/>
    <property type="project" value="InterPro"/>
</dbReference>
<dbReference type="GO" id="GO:0005506">
    <property type="term" value="F:iron ion binding"/>
    <property type="evidence" value="ECO:0007669"/>
    <property type="project" value="InterPro"/>
</dbReference>
<keyword evidence="5" id="KW-0560">Oxidoreductase</keyword>
<dbReference type="InterPro" id="IPR001128">
    <property type="entry name" value="Cyt_P450"/>
</dbReference>
<dbReference type="EMBL" id="CAJVPJ010001236">
    <property type="protein sequence ID" value="CAG8582454.1"/>
    <property type="molecule type" value="Genomic_DNA"/>
</dbReference>
<evidence type="ECO:0000313" key="7">
    <source>
        <dbReference type="Proteomes" id="UP000789572"/>
    </source>
</evidence>
<feature type="non-terminal residue" evidence="6">
    <location>
        <position position="1"/>
    </location>
</feature>
<comment type="cofactor">
    <cofactor evidence="1">
        <name>heme</name>
        <dbReference type="ChEBI" id="CHEBI:30413"/>
    </cofactor>
</comment>
<proteinExistence type="inferred from homology"/>
<evidence type="ECO:0000256" key="2">
    <source>
        <dbReference type="ARBA" id="ARBA00010617"/>
    </source>
</evidence>
<dbReference type="PROSITE" id="PS00086">
    <property type="entry name" value="CYTOCHROME_P450"/>
    <property type="match status" value="1"/>
</dbReference>
<keyword evidence="3 5" id="KW-0479">Metal-binding</keyword>
<keyword evidence="5" id="KW-0349">Heme</keyword>
<dbReference type="AlphaFoldDB" id="A0A9N9BYJ3"/>
<evidence type="ECO:0000256" key="1">
    <source>
        <dbReference type="ARBA" id="ARBA00001971"/>
    </source>
</evidence>
<dbReference type="InterPro" id="IPR017972">
    <property type="entry name" value="Cyt_P450_CS"/>
</dbReference>
<dbReference type="GO" id="GO:0004497">
    <property type="term" value="F:monooxygenase activity"/>
    <property type="evidence" value="ECO:0007669"/>
    <property type="project" value="UniProtKB-KW"/>
</dbReference>
<protein>
    <submittedName>
        <fullName evidence="6">8118_t:CDS:1</fullName>
    </submittedName>
</protein>
<evidence type="ECO:0000256" key="4">
    <source>
        <dbReference type="ARBA" id="ARBA00023004"/>
    </source>
</evidence>
<dbReference type="Proteomes" id="UP000789572">
    <property type="component" value="Unassembled WGS sequence"/>
</dbReference>
<evidence type="ECO:0000256" key="3">
    <source>
        <dbReference type="ARBA" id="ARBA00022723"/>
    </source>
</evidence>
<dbReference type="Pfam" id="PF00067">
    <property type="entry name" value="p450"/>
    <property type="match status" value="1"/>
</dbReference>
<comment type="similarity">
    <text evidence="2 5">Belongs to the cytochrome P450 family.</text>
</comment>
<dbReference type="PANTHER" id="PTHR46206">
    <property type="entry name" value="CYTOCHROME P450"/>
    <property type="match status" value="1"/>
</dbReference>
<dbReference type="Gene3D" id="1.10.630.10">
    <property type="entry name" value="Cytochrome P450"/>
    <property type="match status" value="1"/>
</dbReference>